<name>A0A174MY90_9BACE</name>
<dbReference type="AlphaFoldDB" id="A0A174MY90"/>
<dbReference type="STRING" id="47678.ERS852494_02142"/>
<protein>
    <submittedName>
        <fullName evidence="1">Uncharacterized protein</fullName>
    </submittedName>
</protein>
<dbReference type="Proteomes" id="UP000095657">
    <property type="component" value="Unassembled WGS sequence"/>
</dbReference>
<sequence>MDYDKAQDVIITILEVTTSILKGIKKLRGIFVKAKK</sequence>
<dbReference type="EMBL" id="CZAI01000004">
    <property type="protein sequence ID" value="CUP39140.1"/>
    <property type="molecule type" value="Genomic_DNA"/>
</dbReference>
<accession>A0A174MY90</accession>
<proteinExistence type="predicted"/>
<evidence type="ECO:0000313" key="2">
    <source>
        <dbReference type="Proteomes" id="UP000095657"/>
    </source>
</evidence>
<evidence type="ECO:0000313" key="1">
    <source>
        <dbReference type="EMBL" id="CUP39140.1"/>
    </source>
</evidence>
<gene>
    <name evidence="1" type="ORF">ERS852494_02142</name>
</gene>
<organism evidence="1 2">
    <name type="scientific">Bacteroides caccae</name>
    <dbReference type="NCBI Taxonomy" id="47678"/>
    <lineage>
        <taxon>Bacteria</taxon>
        <taxon>Pseudomonadati</taxon>
        <taxon>Bacteroidota</taxon>
        <taxon>Bacteroidia</taxon>
        <taxon>Bacteroidales</taxon>
        <taxon>Bacteroidaceae</taxon>
        <taxon>Bacteroides</taxon>
    </lineage>
</organism>
<reference evidence="1 2" key="1">
    <citation type="submission" date="2015-09" db="EMBL/GenBank/DDBJ databases">
        <authorList>
            <consortium name="Pathogen Informatics"/>
        </authorList>
    </citation>
    <scope>NUCLEOTIDE SEQUENCE [LARGE SCALE GENOMIC DNA]</scope>
    <source>
        <strain evidence="1 2">2789STDY5834880</strain>
    </source>
</reference>